<dbReference type="EMBL" id="CAAALY010059012">
    <property type="protein sequence ID" value="VEL22906.1"/>
    <property type="molecule type" value="Genomic_DNA"/>
</dbReference>
<dbReference type="AlphaFoldDB" id="A0A448WXT0"/>
<proteinExistence type="predicted"/>
<organism evidence="1 2">
    <name type="scientific">Protopolystoma xenopodis</name>
    <dbReference type="NCBI Taxonomy" id="117903"/>
    <lineage>
        <taxon>Eukaryota</taxon>
        <taxon>Metazoa</taxon>
        <taxon>Spiralia</taxon>
        <taxon>Lophotrochozoa</taxon>
        <taxon>Platyhelminthes</taxon>
        <taxon>Monogenea</taxon>
        <taxon>Polyopisthocotylea</taxon>
        <taxon>Polystomatidea</taxon>
        <taxon>Polystomatidae</taxon>
        <taxon>Protopolystoma</taxon>
    </lineage>
</organism>
<keyword evidence="2" id="KW-1185">Reference proteome</keyword>
<name>A0A448WXT0_9PLAT</name>
<sequence length="211" mass="23682">MRMSTVWPASLARHSLAEVVGRRQPGGQHLLCAFNQCQIIEADNEGTACGLKSTVSRRHVGDPGSPFKQAFLEPDAIMRQGSYTDTNLELEIWAKRKLTGLTNRCFWDKFSQSSDPIEPWLQLSLLNISLADSRLAICPDISVHLSSVYSVEYRGQKRGKDEEKMRKREFGWVDYCLSQSGMATSALTHSLTCSSTHSHTNIHTRPTNLEL</sequence>
<evidence type="ECO:0000313" key="2">
    <source>
        <dbReference type="Proteomes" id="UP000784294"/>
    </source>
</evidence>
<gene>
    <name evidence="1" type="ORF">PXEA_LOCUS16346</name>
</gene>
<dbReference type="Proteomes" id="UP000784294">
    <property type="component" value="Unassembled WGS sequence"/>
</dbReference>
<reference evidence="1" key="1">
    <citation type="submission" date="2018-11" db="EMBL/GenBank/DDBJ databases">
        <authorList>
            <consortium name="Pathogen Informatics"/>
        </authorList>
    </citation>
    <scope>NUCLEOTIDE SEQUENCE</scope>
</reference>
<comment type="caution">
    <text evidence="1">The sequence shown here is derived from an EMBL/GenBank/DDBJ whole genome shotgun (WGS) entry which is preliminary data.</text>
</comment>
<accession>A0A448WXT0</accession>
<protein>
    <submittedName>
        <fullName evidence="1">Uncharacterized protein</fullName>
    </submittedName>
</protein>
<evidence type="ECO:0000313" key="1">
    <source>
        <dbReference type="EMBL" id="VEL22906.1"/>
    </source>
</evidence>